<keyword evidence="1" id="KW-1133">Transmembrane helix</keyword>
<gene>
    <name evidence="2" type="ORF">SIN8267_02737</name>
</gene>
<dbReference type="RefSeq" id="WP_237445285.1">
    <property type="nucleotide sequence ID" value="NZ_CAKLPX010000003.1"/>
</dbReference>
<protein>
    <recommendedName>
        <fullName evidence="4">Metal-dependent hydrolase</fullName>
    </recommendedName>
</protein>
<dbReference type="InterPro" id="IPR053170">
    <property type="entry name" value="Transcription_regulator"/>
</dbReference>
<reference evidence="2" key="1">
    <citation type="submission" date="2021-12" db="EMBL/GenBank/DDBJ databases">
        <authorList>
            <person name="Rodrigo-Torres L."/>
            <person name="Arahal R. D."/>
            <person name="Lucena T."/>
        </authorList>
    </citation>
    <scope>NUCLEOTIDE SEQUENCE</scope>
    <source>
        <strain evidence="2">CECT 8267</strain>
    </source>
</reference>
<dbReference type="Pfam" id="PF04307">
    <property type="entry name" value="YdjM"/>
    <property type="match status" value="1"/>
</dbReference>
<accession>A0ABM9AHB3</accession>
<evidence type="ECO:0000313" key="3">
    <source>
        <dbReference type="Proteomes" id="UP000838100"/>
    </source>
</evidence>
<keyword evidence="1" id="KW-0472">Membrane</keyword>
<proteinExistence type="predicted"/>
<sequence length="334" mass="37399">MDSITQAVLGAAVAGAVAGRQCNGKVLAAGAMLGTLPDLDVFIDYGTDLANTVNHRGFSHSLFVLLPFSLLLSWLLRCNAKLAEYWPFKKLFTLVALALITHPLLDSFTTYGTHLFWPLDRPSVMISSIFIIDLFYTVPLIIAVIWAKFSQHKAVACRWGLAVSSAYLVWTVVAQQLIIIRVEHQLADTELAGRPLLVTPTPFNSLLWRALVLGDNTYWEGTSSFLDQDGYIRFVQYDRGLPPAQARFPTLAVFDRFAHGFVSYQLEGEYFKATDLRLGMAESNPFAFYLAEYSQGQWREITPVTVPRHVAVTEVLPRLWQRMLGDQTIPPSLN</sequence>
<keyword evidence="3" id="KW-1185">Reference proteome</keyword>
<comment type="caution">
    <text evidence="2">The sequence shown here is derived from an EMBL/GenBank/DDBJ whole genome shotgun (WGS) entry which is preliminary data.</text>
</comment>
<dbReference type="InterPro" id="IPR007404">
    <property type="entry name" value="YdjM-like"/>
</dbReference>
<dbReference type="PANTHER" id="PTHR40031">
    <property type="entry name" value="HYPOTHETICAL MEMBRANE SPANNING PROTEIN"/>
    <property type="match status" value="1"/>
</dbReference>
<keyword evidence="1" id="KW-0812">Transmembrane</keyword>
<feature type="transmembrane region" description="Helical" evidence="1">
    <location>
        <begin position="88"/>
        <end position="105"/>
    </location>
</feature>
<evidence type="ECO:0000256" key="1">
    <source>
        <dbReference type="SAM" id="Phobius"/>
    </source>
</evidence>
<feature type="transmembrane region" description="Helical" evidence="1">
    <location>
        <begin position="159"/>
        <end position="179"/>
    </location>
</feature>
<feature type="transmembrane region" description="Helical" evidence="1">
    <location>
        <begin position="58"/>
        <end position="76"/>
    </location>
</feature>
<organism evidence="2 3">
    <name type="scientific">Sinobacterium norvegicum</name>
    <dbReference type="NCBI Taxonomy" id="1641715"/>
    <lineage>
        <taxon>Bacteria</taxon>
        <taxon>Pseudomonadati</taxon>
        <taxon>Pseudomonadota</taxon>
        <taxon>Gammaproteobacteria</taxon>
        <taxon>Cellvibrionales</taxon>
        <taxon>Spongiibacteraceae</taxon>
        <taxon>Sinobacterium</taxon>
    </lineage>
</organism>
<dbReference type="EMBL" id="CAKLPX010000003">
    <property type="protein sequence ID" value="CAH0992604.1"/>
    <property type="molecule type" value="Genomic_DNA"/>
</dbReference>
<feature type="transmembrane region" description="Helical" evidence="1">
    <location>
        <begin position="125"/>
        <end position="147"/>
    </location>
</feature>
<name>A0ABM9AHB3_9GAMM</name>
<dbReference type="Proteomes" id="UP000838100">
    <property type="component" value="Unassembled WGS sequence"/>
</dbReference>
<dbReference type="PANTHER" id="PTHR40031:SF1">
    <property type="entry name" value="MEMBRANE-BOUND METAL-DEPENDENT HYDROLASE"/>
    <property type="match status" value="1"/>
</dbReference>
<evidence type="ECO:0008006" key="4">
    <source>
        <dbReference type="Google" id="ProtNLM"/>
    </source>
</evidence>
<evidence type="ECO:0000313" key="2">
    <source>
        <dbReference type="EMBL" id="CAH0992604.1"/>
    </source>
</evidence>